<keyword evidence="2" id="KW-0472">Membrane</keyword>
<evidence type="ECO:0000256" key="2">
    <source>
        <dbReference type="SAM" id="Phobius"/>
    </source>
</evidence>
<reference evidence="3" key="1">
    <citation type="submission" date="2009-10" db="EMBL/GenBank/DDBJ databases">
        <authorList>
            <person name="Weinstock G."/>
            <person name="Sodergren E."/>
            <person name="Clifton S."/>
            <person name="Fulton L."/>
            <person name="Fulton B."/>
            <person name="Courtney L."/>
            <person name="Fronick C."/>
            <person name="Harrison M."/>
            <person name="Strong C."/>
            <person name="Farmer C."/>
            <person name="Delahaunty K."/>
            <person name="Markovic C."/>
            <person name="Hall O."/>
            <person name="Minx P."/>
            <person name="Tomlinson C."/>
            <person name="Mitreva M."/>
            <person name="Nelson J."/>
            <person name="Hou S."/>
            <person name="Wollam A."/>
            <person name="Pepin K.H."/>
            <person name="Johnson M."/>
            <person name="Bhonagiri V."/>
            <person name="Nash W.E."/>
            <person name="Warren W."/>
            <person name="Chinwalla A."/>
            <person name="Mardis E.R."/>
            <person name="Wilson R.K."/>
        </authorList>
    </citation>
    <scope>NUCLEOTIDE SEQUENCE [LARGE SCALE GENOMIC DNA]</scope>
    <source>
        <strain evidence="3">ATCC 700122</strain>
    </source>
</reference>
<dbReference type="OrthoDB" id="222290at2"/>
<gene>
    <name evidence="3" type="ORF">HMPREF0762_01982</name>
</gene>
<evidence type="ECO:0000313" key="4">
    <source>
        <dbReference type="Proteomes" id="UP000006001"/>
    </source>
</evidence>
<keyword evidence="4" id="KW-1185">Reference proteome</keyword>
<proteinExistence type="predicted"/>
<organism evidence="3 4">
    <name type="scientific">Slackia exigua (strain ATCC 700122 / DSM 15923 / CIP 105133 / JCM 11022 / KCTC 5966 / S-7)</name>
    <dbReference type="NCBI Taxonomy" id="649764"/>
    <lineage>
        <taxon>Bacteria</taxon>
        <taxon>Bacillati</taxon>
        <taxon>Actinomycetota</taxon>
        <taxon>Coriobacteriia</taxon>
        <taxon>Eggerthellales</taxon>
        <taxon>Eggerthellaceae</taxon>
        <taxon>Slackia</taxon>
    </lineage>
</organism>
<comment type="caution">
    <text evidence="3">The sequence shown here is derived from an EMBL/GenBank/DDBJ whole genome shotgun (WGS) entry which is preliminary data.</text>
</comment>
<dbReference type="EMBL" id="ACUX02000019">
    <property type="protein sequence ID" value="EEZ60503.1"/>
    <property type="molecule type" value="Genomic_DNA"/>
</dbReference>
<sequence length="324" mass="32591">MKCPECGVEAEEGARGCYNCGHTFERPAHARQTMLSRMLPADHRRRRAVLIAASAVVLMLAVAFMVLGARHDAGEGDPGPSGTDSALSGLPAPADSMSKPDSAEEGGLSSPDAAGKPRKTDDASAGVSRGDAASAPSPEDPAADVNASGHVTLSAVARMTGTDFAALLDAQGYAYDDALAGWARSDGANFGLVVPANDHGRGFSPAPKGALASGVPMTGLNAAFVLTSPGYGTASDALRGLCPLAIVDSIRPDDDSVVAVAEASSGKKFLVTCRISDGTAYCMAATDEGIGSGLFARVLGCDLGSSVEDAWQAVSGHPLGGSAS</sequence>
<feature type="region of interest" description="Disordered" evidence="1">
    <location>
        <begin position="74"/>
        <end position="145"/>
    </location>
</feature>
<keyword evidence="2" id="KW-1133">Transmembrane helix</keyword>
<dbReference type="Proteomes" id="UP000006001">
    <property type="component" value="Unassembled WGS sequence"/>
</dbReference>
<dbReference type="HOGENOM" id="CLU_857652_0_0_11"/>
<evidence type="ECO:0000256" key="1">
    <source>
        <dbReference type="SAM" id="MobiDB-lite"/>
    </source>
</evidence>
<name>D0WJF5_SLAES</name>
<protein>
    <recommendedName>
        <fullName evidence="5">Zinc ribbon domain-containing protein</fullName>
    </recommendedName>
</protein>
<dbReference type="GeneID" id="85007989"/>
<dbReference type="STRING" id="649764.HMPREF0762_01982"/>
<feature type="transmembrane region" description="Helical" evidence="2">
    <location>
        <begin position="48"/>
        <end position="69"/>
    </location>
</feature>
<accession>D0WJF5</accession>
<evidence type="ECO:0000313" key="3">
    <source>
        <dbReference type="EMBL" id="EEZ60503.1"/>
    </source>
</evidence>
<dbReference type="AlphaFoldDB" id="D0WJF5"/>
<dbReference type="RefSeq" id="WP_006363269.1">
    <property type="nucleotide sequence ID" value="NZ_GG700631.1"/>
</dbReference>
<evidence type="ECO:0008006" key="5">
    <source>
        <dbReference type="Google" id="ProtNLM"/>
    </source>
</evidence>
<keyword evidence="2" id="KW-0812">Transmembrane</keyword>